<comment type="caution">
    <text evidence="2">The sequence shown here is derived from an EMBL/GenBank/DDBJ whole genome shotgun (WGS) entry which is preliminary data.</text>
</comment>
<feature type="chain" id="PRO_5030949830" description="Bifunctional metallophosphatase/5'-nucleotidase" evidence="1">
    <location>
        <begin position="27"/>
        <end position="330"/>
    </location>
</feature>
<organism evidence="2 3">
    <name type="scientific">Eiseniibacteriota bacterium</name>
    <dbReference type="NCBI Taxonomy" id="2212470"/>
    <lineage>
        <taxon>Bacteria</taxon>
        <taxon>Candidatus Eiseniibacteriota</taxon>
    </lineage>
</organism>
<evidence type="ECO:0008006" key="4">
    <source>
        <dbReference type="Google" id="ProtNLM"/>
    </source>
</evidence>
<dbReference type="GO" id="GO:0009166">
    <property type="term" value="P:nucleotide catabolic process"/>
    <property type="evidence" value="ECO:0007669"/>
    <property type="project" value="InterPro"/>
</dbReference>
<dbReference type="InterPro" id="IPR006179">
    <property type="entry name" value="5_nucleotidase/apyrase"/>
</dbReference>
<dbReference type="SUPFAM" id="SSF56300">
    <property type="entry name" value="Metallo-dependent phosphatases"/>
    <property type="match status" value="1"/>
</dbReference>
<gene>
    <name evidence="2" type="ORF">HKN21_14830</name>
</gene>
<accession>A0A7Y2EA48</accession>
<evidence type="ECO:0000256" key="1">
    <source>
        <dbReference type="SAM" id="SignalP"/>
    </source>
</evidence>
<dbReference type="GO" id="GO:0016787">
    <property type="term" value="F:hydrolase activity"/>
    <property type="evidence" value="ECO:0007669"/>
    <property type="project" value="InterPro"/>
</dbReference>
<name>A0A7Y2EA48_UNCEI</name>
<dbReference type="EMBL" id="JABDJR010000598">
    <property type="protein sequence ID" value="NNF08036.1"/>
    <property type="molecule type" value="Genomic_DNA"/>
</dbReference>
<keyword evidence="1" id="KW-0732">Signal</keyword>
<evidence type="ECO:0000313" key="2">
    <source>
        <dbReference type="EMBL" id="NNF08036.1"/>
    </source>
</evidence>
<dbReference type="Gene3D" id="3.60.21.10">
    <property type="match status" value="1"/>
</dbReference>
<proteinExistence type="predicted"/>
<sequence length="330" mass="36036">MQVSFLKVVPALLLSASLAFPLGTQAEEESKVISIVSSASLNGELESCGCKKKDIGGIARKATLVDRHREKVDGLLVLDAGNFSETKKFESWERTKFLWKLMAESGTDCVTPGDRELIHGHAGMMQLVQCQPDIKIVSANITDKQGDLLWDRYTVIERGGVRVGITGVTSPTSYAFNLTRGTQEADDFDFLDPKESLAQAIADLEGQCDVVVALLHETPGDARRIVEEIPGMDVAIVGHNPGYMFSPDRIGNTLLVRGGSRGQYTSFLDLTLDSDNAIIDYNGESKPLGKTIKPKPQIHDQVTEYLDAYKDRELANTRAEALKKAGYGSD</sequence>
<dbReference type="PANTHER" id="PTHR11575">
    <property type="entry name" value="5'-NUCLEOTIDASE-RELATED"/>
    <property type="match status" value="1"/>
</dbReference>
<evidence type="ECO:0000313" key="3">
    <source>
        <dbReference type="Proteomes" id="UP000547674"/>
    </source>
</evidence>
<dbReference type="InterPro" id="IPR029052">
    <property type="entry name" value="Metallo-depent_PP-like"/>
</dbReference>
<protein>
    <recommendedName>
        <fullName evidence="4">Bifunctional metallophosphatase/5'-nucleotidase</fullName>
    </recommendedName>
</protein>
<dbReference type="AlphaFoldDB" id="A0A7Y2EA48"/>
<dbReference type="Proteomes" id="UP000547674">
    <property type="component" value="Unassembled WGS sequence"/>
</dbReference>
<reference evidence="2 3" key="1">
    <citation type="submission" date="2020-03" db="EMBL/GenBank/DDBJ databases">
        <title>Metabolic flexibility allows generalist bacteria to become dominant in a frequently disturbed ecosystem.</title>
        <authorList>
            <person name="Chen Y.-J."/>
            <person name="Leung P.M."/>
            <person name="Bay S.K."/>
            <person name="Hugenholtz P."/>
            <person name="Kessler A.J."/>
            <person name="Shelley G."/>
            <person name="Waite D.W."/>
            <person name="Cook P.L."/>
            <person name="Greening C."/>
        </authorList>
    </citation>
    <scope>NUCLEOTIDE SEQUENCE [LARGE SCALE GENOMIC DNA]</scope>
    <source>
        <strain evidence="2">SS_bin_28</strain>
    </source>
</reference>
<dbReference type="PANTHER" id="PTHR11575:SF24">
    <property type="entry name" value="5'-NUCLEOTIDASE"/>
    <property type="match status" value="1"/>
</dbReference>
<feature type="signal peptide" evidence="1">
    <location>
        <begin position="1"/>
        <end position="26"/>
    </location>
</feature>